<dbReference type="Proteomes" id="UP001359485">
    <property type="component" value="Unassembled WGS sequence"/>
</dbReference>
<keyword evidence="2" id="KW-1185">Reference proteome</keyword>
<accession>A0ABR1BGL5</accession>
<dbReference type="EMBL" id="JAWJWF010000001">
    <property type="protein sequence ID" value="KAK6640883.1"/>
    <property type="molecule type" value="Genomic_DNA"/>
</dbReference>
<name>A0ABR1BGL5_POLSC</name>
<comment type="caution">
    <text evidence="1">The sequence shown here is derived from an EMBL/GenBank/DDBJ whole genome shotgun (WGS) entry which is preliminary data.</text>
</comment>
<reference evidence="1 2" key="1">
    <citation type="submission" date="2023-09" db="EMBL/GenBank/DDBJ databases">
        <title>Genomes of two closely related lineages of the louse Polyplax serrata with different host specificities.</title>
        <authorList>
            <person name="Martinu J."/>
            <person name="Tarabai H."/>
            <person name="Stefka J."/>
            <person name="Hypsa V."/>
        </authorList>
    </citation>
    <scope>NUCLEOTIDE SEQUENCE [LARGE SCALE GENOMIC DNA]</scope>
    <source>
        <strain evidence="1">98ZLc_SE</strain>
    </source>
</reference>
<protein>
    <submittedName>
        <fullName evidence="1">Uncharacterized protein</fullName>
    </submittedName>
</protein>
<organism evidence="1 2">
    <name type="scientific">Polyplax serrata</name>
    <name type="common">Common mouse louse</name>
    <dbReference type="NCBI Taxonomy" id="468196"/>
    <lineage>
        <taxon>Eukaryota</taxon>
        <taxon>Metazoa</taxon>
        <taxon>Ecdysozoa</taxon>
        <taxon>Arthropoda</taxon>
        <taxon>Hexapoda</taxon>
        <taxon>Insecta</taxon>
        <taxon>Pterygota</taxon>
        <taxon>Neoptera</taxon>
        <taxon>Paraneoptera</taxon>
        <taxon>Psocodea</taxon>
        <taxon>Troctomorpha</taxon>
        <taxon>Phthiraptera</taxon>
        <taxon>Anoplura</taxon>
        <taxon>Polyplacidae</taxon>
        <taxon>Polyplax</taxon>
    </lineage>
</organism>
<proteinExistence type="predicted"/>
<sequence length="140" mass="15385">MEHDEDDEAKEKGRENFEVKAERIVCCGTTTSTAASISPLSLPFDSGRRKSSETAACSAEEYLTVSRFEFHQNPTEKRSGSSFSSSQENRFVLAYFFLFNPSDGRRVNFVINGPPDLPDATPPPSPCALPATSLKCLTLN</sequence>
<gene>
    <name evidence="1" type="ORF">RUM44_012581</name>
</gene>
<evidence type="ECO:0000313" key="2">
    <source>
        <dbReference type="Proteomes" id="UP001359485"/>
    </source>
</evidence>
<evidence type="ECO:0000313" key="1">
    <source>
        <dbReference type="EMBL" id="KAK6640883.1"/>
    </source>
</evidence>